<sequence>MELKLQLDLLRHGETTLSHTLRGSTDDDLTVLGWQQMHQSIQILDQSSTVLSALQSDWDMIFTSPLKRCRLFSELISEQFNIPLIVDQQLQEMHFGDWEAQSTQTIYENEPELLANFWQQPTKFTPPHAESLHIFYARIQDALHNIQQYMLQAHAEKALIVTHAGVIKLLKCIALQQPLDDILKMSAELGQLNRFVLNRETMHLQWLE</sequence>
<evidence type="ECO:0000256" key="1">
    <source>
        <dbReference type="PIRSR" id="PIRSR613078-1"/>
    </source>
</evidence>
<feature type="binding site" evidence="2">
    <location>
        <position position="68"/>
    </location>
    <ligand>
        <name>substrate</name>
    </ligand>
</feature>
<name>A0A3A8F238_9GAMM</name>
<keyword evidence="4" id="KW-1185">Reference proteome</keyword>
<protein>
    <submittedName>
        <fullName evidence="3">Histidine phosphatase family protein</fullName>
    </submittedName>
</protein>
<dbReference type="AlphaFoldDB" id="A0A3A8F238"/>
<organism evidence="3 4">
    <name type="scientific">Acinetobacter rongchengensis</name>
    <dbReference type="NCBI Taxonomy" id="2419601"/>
    <lineage>
        <taxon>Bacteria</taxon>
        <taxon>Pseudomonadati</taxon>
        <taxon>Pseudomonadota</taxon>
        <taxon>Gammaproteobacteria</taxon>
        <taxon>Moraxellales</taxon>
        <taxon>Moraxellaceae</taxon>
        <taxon>Acinetobacter</taxon>
    </lineage>
</organism>
<dbReference type="PANTHER" id="PTHR48100:SF1">
    <property type="entry name" value="HISTIDINE PHOSPHATASE FAMILY PROTEIN-RELATED"/>
    <property type="match status" value="1"/>
</dbReference>
<proteinExistence type="predicted"/>
<dbReference type="RefSeq" id="WP_120382570.1">
    <property type="nucleotide sequence ID" value="NZ_RAXT01000001.1"/>
</dbReference>
<accession>A0A3A8F238</accession>
<evidence type="ECO:0000313" key="3">
    <source>
        <dbReference type="EMBL" id="RKG41077.1"/>
    </source>
</evidence>
<dbReference type="InterPro" id="IPR050275">
    <property type="entry name" value="PGM_Phosphatase"/>
</dbReference>
<feature type="active site" description="Tele-phosphohistidine intermediate" evidence="1">
    <location>
        <position position="12"/>
    </location>
</feature>
<evidence type="ECO:0000256" key="2">
    <source>
        <dbReference type="PIRSR" id="PIRSR613078-2"/>
    </source>
</evidence>
<feature type="active site" description="Proton donor/acceptor" evidence="1">
    <location>
        <position position="92"/>
    </location>
</feature>
<dbReference type="Proteomes" id="UP000280405">
    <property type="component" value="Unassembled WGS sequence"/>
</dbReference>
<dbReference type="Gene3D" id="3.40.50.1240">
    <property type="entry name" value="Phosphoglycerate mutase-like"/>
    <property type="match status" value="1"/>
</dbReference>
<dbReference type="GO" id="GO:0005737">
    <property type="term" value="C:cytoplasm"/>
    <property type="evidence" value="ECO:0007669"/>
    <property type="project" value="TreeGrafter"/>
</dbReference>
<dbReference type="InterPro" id="IPR013078">
    <property type="entry name" value="His_Pase_superF_clade-1"/>
</dbReference>
<gene>
    <name evidence="3" type="ORF">D7V20_00885</name>
</gene>
<reference evidence="3 4" key="1">
    <citation type="submission" date="2018-09" db="EMBL/GenBank/DDBJ databases">
        <title>The draft genome of Acinetobacter spp. strains.</title>
        <authorList>
            <person name="Qin J."/>
            <person name="Feng Y."/>
            <person name="Zong Z."/>
        </authorList>
    </citation>
    <scope>NUCLEOTIDE SEQUENCE [LARGE SCALE GENOMIC DNA]</scope>
    <source>
        <strain evidence="3 4">WCHAc060115</strain>
    </source>
</reference>
<comment type="caution">
    <text evidence="3">The sequence shown here is derived from an EMBL/GenBank/DDBJ whole genome shotgun (WGS) entry which is preliminary data.</text>
</comment>
<dbReference type="PIRSF" id="PIRSF000709">
    <property type="entry name" value="6PFK_2-Ptase"/>
    <property type="match status" value="1"/>
</dbReference>
<dbReference type="OrthoDB" id="9783269at2"/>
<dbReference type="PANTHER" id="PTHR48100">
    <property type="entry name" value="BROAD-SPECIFICITY PHOSPHATASE YOR283W-RELATED"/>
    <property type="match status" value="1"/>
</dbReference>
<dbReference type="CDD" id="cd07067">
    <property type="entry name" value="HP_PGM_like"/>
    <property type="match status" value="1"/>
</dbReference>
<dbReference type="SMART" id="SM00855">
    <property type="entry name" value="PGAM"/>
    <property type="match status" value="1"/>
</dbReference>
<dbReference type="EMBL" id="RAXT01000001">
    <property type="protein sequence ID" value="RKG41077.1"/>
    <property type="molecule type" value="Genomic_DNA"/>
</dbReference>
<dbReference type="Pfam" id="PF00300">
    <property type="entry name" value="His_Phos_1"/>
    <property type="match status" value="1"/>
</dbReference>
<evidence type="ECO:0000313" key="4">
    <source>
        <dbReference type="Proteomes" id="UP000280405"/>
    </source>
</evidence>
<dbReference type="SUPFAM" id="SSF53254">
    <property type="entry name" value="Phosphoglycerate mutase-like"/>
    <property type="match status" value="1"/>
</dbReference>
<dbReference type="InterPro" id="IPR029033">
    <property type="entry name" value="His_PPase_superfam"/>
</dbReference>
<dbReference type="GO" id="GO:0016791">
    <property type="term" value="F:phosphatase activity"/>
    <property type="evidence" value="ECO:0007669"/>
    <property type="project" value="TreeGrafter"/>
</dbReference>